<feature type="modified residue" description="4-aspartylphosphate" evidence="12">
    <location>
        <position position="869"/>
    </location>
</feature>
<dbReference type="SUPFAM" id="SSF55781">
    <property type="entry name" value="GAF domain-like"/>
    <property type="match status" value="1"/>
</dbReference>
<dbReference type="InterPro" id="IPR036097">
    <property type="entry name" value="HisK_dim/P_sf"/>
</dbReference>
<organism evidence="18 19">
    <name type="scientific">Domibacillus mangrovi</name>
    <dbReference type="NCBI Taxonomy" id="1714354"/>
    <lineage>
        <taxon>Bacteria</taxon>
        <taxon>Bacillati</taxon>
        <taxon>Bacillota</taxon>
        <taxon>Bacilli</taxon>
        <taxon>Bacillales</taxon>
        <taxon>Bacillaceae</taxon>
        <taxon>Domibacillus</taxon>
    </lineage>
</organism>
<protein>
    <recommendedName>
        <fullName evidence="3">histidine kinase</fullName>
        <ecNumber evidence="3">2.7.13.3</ecNumber>
    </recommendedName>
</protein>
<dbReference type="Pfam" id="PF00512">
    <property type="entry name" value="HisKA"/>
    <property type="match status" value="1"/>
</dbReference>
<keyword evidence="5 12" id="KW-0597">Phosphoprotein</keyword>
<evidence type="ECO:0000256" key="7">
    <source>
        <dbReference type="ARBA" id="ARBA00022741"/>
    </source>
</evidence>
<evidence type="ECO:0000256" key="13">
    <source>
        <dbReference type="SAM" id="Coils"/>
    </source>
</evidence>
<feature type="domain" description="HAMP" evidence="17">
    <location>
        <begin position="213"/>
        <end position="266"/>
    </location>
</feature>
<dbReference type="InterPro" id="IPR035965">
    <property type="entry name" value="PAS-like_dom_sf"/>
</dbReference>
<evidence type="ECO:0000256" key="14">
    <source>
        <dbReference type="SAM" id="Phobius"/>
    </source>
</evidence>
<dbReference type="SUPFAM" id="SSF55874">
    <property type="entry name" value="ATPase domain of HSP90 chaperone/DNA topoisomerase II/histidine kinase"/>
    <property type="match status" value="1"/>
</dbReference>
<dbReference type="Pfam" id="PF00072">
    <property type="entry name" value="Response_reg"/>
    <property type="match status" value="1"/>
</dbReference>
<dbReference type="Gene3D" id="3.30.450.20">
    <property type="entry name" value="PAS domain"/>
    <property type="match status" value="1"/>
</dbReference>
<gene>
    <name evidence="18" type="ORF">BLL40_09175</name>
</gene>
<name>A0A1Q5P3Q1_9BACI</name>
<dbReference type="SMART" id="SM00304">
    <property type="entry name" value="HAMP"/>
    <property type="match status" value="1"/>
</dbReference>
<dbReference type="InterPro" id="IPR003660">
    <property type="entry name" value="HAMP_dom"/>
</dbReference>
<dbReference type="RefSeq" id="WP_073711602.1">
    <property type="nucleotide sequence ID" value="NZ_MRWQ01000006.1"/>
</dbReference>
<comment type="catalytic activity">
    <reaction evidence="1">
        <text>ATP + protein L-histidine = ADP + protein N-phospho-L-histidine.</text>
        <dbReference type="EC" id="2.7.13.3"/>
    </reaction>
</comment>
<dbReference type="SMART" id="SM00388">
    <property type="entry name" value="HisKA"/>
    <property type="match status" value="1"/>
</dbReference>
<keyword evidence="11 14" id="KW-0472">Membrane</keyword>
<dbReference type="Gene3D" id="6.10.340.10">
    <property type="match status" value="1"/>
</dbReference>
<keyword evidence="10" id="KW-0902">Two-component regulatory system</keyword>
<dbReference type="EMBL" id="MRWQ01000006">
    <property type="protein sequence ID" value="OKL36879.1"/>
    <property type="molecule type" value="Genomic_DNA"/>
</dbReference>
<keyword evidence="4" id="KW-1003">Cell membrane</keyword>
<keyword evidence="13" id="KW-0175">Coiled coil</keyword>
<dbReference type="SUPFAM" id="SSF158472">
    <property type="entry name" value="HAMP domain-like"/>
    <property type="match status" value="1"/>
</dbReference>
<evidence type="ECO:0000256" key="8">
    <source>
        <dbReference type="ARBA" id="ARBA00022777"/>
    </source>
</evidence>
<dbReference type="SUPFAM" id="SSF52172">
    <property type="entry name" value="CheY-like"/>
    <property type="match status" value="1"/>
</dbReference>
<dbReference type="SMART" id="SM00387">
    <property type="entry name" value="HATPase_c"/>
    <property type="match status" value="1"/>
</dbReference>
<dbReference type="Pfam" id="PF00672">
    <property type="entry name" value="HAMP"/>
    <property type="match status" value="1"/>
</dbReference>
<proteinExistence type="predicted"/>
<feature type="domain" description="Response regulatory" evidence="16">
    <location>
        <begin position="820"/>
        <end position="935"/>
    </location>
</feature>
<evidence type="ECO:0000259" key="17">
    <source>
        <dbReference type="PROSITE" id="PS50885"/>
    </source>
</evidence>
<dbReference type="InterPro" id="IPR036890">
    <property type="entry name" value="HATPase_C_sf"/>
</dbReference>
<keyword evidence="14" id="KW-1133">Transmembrane helix</keyword>
<evidence type="ECO:0000256" key="1">
    <source>
        <dbReference type="ARBA" id="ARBA00000085"/>
    </source>
</evidence>
<keyword evidence="7" id="KW-0547">Nucleotide-binding</keyword>
<evidence type="ECO:0000313" key="18">
    <source>
        <dbReference type="EMBL" id="OKL36879.1"/>
    </source>
</evidence>
<dbReference type="OrthoDB" id="9813151at2"/>
<dbReference type="PROSITE" id="PS50885">
    <property type="entry name" value="HAMP"/>
    <property type="match status" value="1"/>
</dbReference>
<dbReference type="FunFam" id="1.10.287.130:FF:000001">
    <property type="entry name" value="Two-component sensor histidine kinase"/>
    <property type="match status" value="1"/>
</dbReference>
<dbReference type="InterPro" id="IPR003661">
    <property type="entry name" value="HisK_dim/P_dom"/>
</dbReference>
<dbReference type="Gene3D" id="3.40.50.2300">
    <property type="match status" value="1"/>
</dbReference>
<comment type="caution">
    <text evidence="18">The sequence shown here is derived from an EMBL/GenBank/DDBJ whole genome shotgun (WGS) entry which is preliminary data.</text>
</comment>
<feature type="domain" description="Histidine kinase" evidence="15">
    <location>
        <begin position="585"/>
        <end position="799"/>
    </location>
</feature>
<evidence type="ECO:0000256" key="9">
    <source>
        <dbReference type="ARBA" id="ARBA00022840"/>
    </source>
</evidence>
<keyword evidence="8 18" id="KW-0418">Kinase</keyword>
<reference evidence="18 19" key="1">
    <citation type="submission" date="2016-12" db="EMBL/GenBank/DDBJ databases">
        <title>Domibacillus sp. SAOS 44 whole genome sequencing.</title>
        <authorList>
            <person name="Verma A."/>
            <person name="Krishnamurthi S."/>
        </authorList>
    </citation>
    <scope>NUCLEOTIDE SEQUENCE [LARGE SCALE GENOMIC DNA]</scope>
    <source>
        <strain evidence="18 19">SAOS 44</strain>
    </source>
</reference>
<dbReference type="PANTHER" id="PTHR43547">
    <property type="entry name" value="TWO-COMPONENT HISTIDINE KINASE"/>
    <property type="match status" value="1"/>
</dbReference>
<evidence type="ECO:0000256" key="2">
    <source>
        <dbReference type="ARBA" id="ARBA00004651"/>
    </source>
</evidence>
<keyword evidence="14" id="KW-0812">Transmembrane</keyword>
<dbReference type="CDD" id="cd16922">
    <property type="entry name" value="HATPase_EvgS-ArcB-TorS-like"/>
    <property type="match status" value="1"/>
</dbReference>
<evidence type="ECO:0000256" key="6">
    <source>
        <dbReference type="ARBA" id="ARBA00022679"/>
    </source>
</evidence>
<dbReference type="Pfam" id="PF02518">
    <property type="entry name" value="HATPase_c"/>
    <property type="match status" value="1"/>
</dbReference>
<dbReference type="SUPFAM" id="SSF55785">
    <property type="entry name" value="PYP-like sensor domain (PAS domain)"/>
    <property type="match status" value="1"/>
</dbReference>
<dbReference type="FunFam" id="3.30.565.10:FF:000006">
    <property type="entry name" value="Sensor histidine kinase WalK"/>
    <property type="match status" value="1"/>
</dbReference>
<dbReference type="Gene3D" id="3.30.565.10">
    <property type="entry name" value="Histidine kinase-like ATPase, C-terminal domain"/>
    <property type="match status" value="1"/>
</dbReference>
<dbReference type="GO" id="GO:0000155">
    <property type="term" value="F:phosphorelay sensor kinase activity"/>
    <property type="evidence" value="ECO:0007669"/>
    <property type="project" value="InterPro"/>
</dbReference>
<keyword evidence="6" id="KW-0808">Transferase</keyword>
<feature type="transmembrane region" description="Helical" evidence="14">
    <location>
        <begin position="189"/>
        <end position="212"/>
    </location>
</feature>
<feature type="coiled-coil region" evidence="13">
    <location>
        <begin position="261"/>
        <end position="302"/>
    </location>
</feature>
<keyword evidence="19" id="KW-1185">Reference proteome</keyword>
<evidence type="ECO:0000259" key="15">
    <source>
        <dbReference type="PROSITE" id="PS50109"/>
    </source>
</evidence>
<dbReference type="STRING" id="1714354.BLL40_09175"/>
<dbReference type="Gene3D" id="3.30.450.40">
    <property type="match status" value="1"/>
</dbReference>
<dbReference type="InterPro" id="IPR011006">
    <property type="entry name" value="CheY-like_superfamily"/>
</dbReference>
<dbReference type="Gene3D" id="1.10.287.130">
    <property type="match status" value="1"/>
</dbReference>
<dbReference type="SMART" id="SM00448">
    <property type="entry name" value="REC"/>
    <property type="match status" value="1"/>
</dbReference>
<dbReference type="AlphaFoldDB" id="A0A1Q5P3Q1"/>
<keyword evidence="9" id="KW-0067">ATP-binding</keyword>
<sequence length="952" mass="109657">MFKPFPLLEKSIRNQFLKTLMTLIVVFLITMLTFFIYVKSSNQSLQKERDSVREKAVLVDELEESINEIFFRARGYYAFQNDQELNLLNENLEEFEILLGKYSELRLTKEERELYNELVDFHKNYKTIILPKAISFVKANDYASLRKLSNSGTNDLVNKFVSYTKAYKKKTDVDLNQIFTKTIEQAQQFTLIALILSGLILFLVTVIMWRVLYNLIRPIEQLTTATNAIATGRIIDLGGLVQREDELGILTNSFQNMTKSIQEKEEVLTTQNEELIAQQDELQENQSQLQHSLNQLQKYNQLNHALTFTLNKQKLVENIHEYLNYIHKFDTSILYLLEGNVYVSKGLTNKSTEHLVGNLDENKRVRLEEEQSFVITREVVPEAQGIAQESYYCYDLYSSVLNSEGQLVAVMMATREGYPYSNQEIEDLNGLMNRISIAFERILMYEEVERSRQLNQNIIDNVNEGIQLVSISGDIILINKALCRIIRCQNRLEGKTTSQQTWLEHFQTLSDQPEELTSFFKKAIIENFKDTRKIRYSISQDTPVFIEVYATSVYEDMEKVGTIFVHRDITREYEVDQMKSELVSTVSHELRTPLSSVLGFTELLLTKNLKPERQKKYIETIHKEAIRLTNLINDFLDIQRMESGKQQYNMQSLAIDELAIEIVNRFRHEKNHHVHLVDKARHINVKADQERLVQVFINLVGNAIKFSPNGGDVMISLENVNEMLQVSIKDEGIGIPKNDISNLFQKFKRIDNSSRRKIGGTGLGLSISREIILKHGGEIWIESEEGQGTTVYFNLPLGNKPLSGQTIKVDDLDDGQIGLNVMIVEDDLSLALLLSEELKSKGFTVIHHNDPKRAFEDALRVPLVGVVIDLMLGDEMNGWDLVQQLKETSQTSRIPIVISSALDEAKEEVEKFKIEKYFTKPYPPEELSKILVTFLLSKSSNGNVIFPEEKRE</sequence>
<comment type="subcellular location">
    <subcellularLocation>
        <location evidence="2">Cell membrane</location>
        <topology evidence="2">Multi-pass membrane protein</topology>
    </subcellularLocation>
</comment>
<evidence type="ECO:0000256" key="12">
    <source>
        <dbReference type="PROSITE-ProRule" id="PRU00169"/>
    </source>
</evidence>
<dbReference type="Proteomes" id="UP000186524">
    <property type="component" value="Unassembled WGS sequence"/>
</dbReference>
<dbReference type="PROSITE" id="PS50110">
    <property type="entry name" value="RESPONSE_REGULATORY"/>
    <property type="match status" value="1"/>
</dbReference>
<evidence type="ECO:0000313" key="19">
    <source>
        <dbReference type="Proteomes" id="UP000186524"/>
    </source>
</evidence>
<feature type="transmembrane region" description="Helical" evidence="14">
    <location>
        <begin position="20"/>
        <end position="38"/>
    </location>
</feature>
<evidence type="ECO:0000256" key="3">
    <source>
        <dbReference type="ARBA" id="ARBA00012438"/>
    </source>
</evidence>
<evidence type="ECO:0000256" key="10">
    <source>
        <dbReference type="ARBA" id="ARBA00023012"/>
    </source>
</evidence>
<dbReference type="InterPro" id="IPR003594">
    <property type="entry name" value="HATPase_dom"/>
</dbReference>
<dbReference type="PRINTS" id="PR00344">
    <property type="entry name" value="BCTRLSENSOR"/>
</dbReference>
<dbReference type="GO" id="GO:0005886">
    <property type="term" value="C:plasma membrane"/>
    <property type="evidence" value="ECO:0007669"/>
    <property type="project" value="UniProtKB-SubCell"/>
</dbReference>
<evidence type="ECO:0000256" key="11">
    <source>
        <dbReference type="ARBA" id="ARBA00023136"/>
    </source>
</evidence>
<dbReference type="InterPro" id="IPR005467">
    <property type="entry name" value="His_kinase_dom"/>
</dbReference>
<dbReference type="PANTHER" id="PTHR43547:SF2">
    <property type="entry name" value="HYBRID SIGNAL TRANSDUCTION HISTIDINE KINASE C"/>
    <property type="match status" value="1"/>
</dbReference>
<dbReference type="InterPro" id="IPR029016">
    <property type="entry name" value="GAF-like_dom_sf"/>
</dbReference>
<dbReference type="InterPro" id="IPR004358">
    <property type="entry name" value="Sig_transdc_His_kin-like_C"/>
</dbReference>
<dbReference type="EC" id="2.7.13.3" evidence="3"/>
<evidence type="ECO:0000256" key="5">
    <source>
        <dbReference type="ARBA" id="ARBA00022553"/>
    </source>
</evidence>
<dbReference type="PROSITE" id="PS50109">
    <property type="entry name" value="HIS_KIN"/>
    <property type="match status" value="1"/>
</dbReference>
<evidence type="ECO:0000256" key="4">
    <source>
        <dbReference type="ARBA" id="ARBA00022475"/>
    </source>
</evidence>
<accession>A0A1Q5P3Q1</accession>
<dbReference type="InterPro" id="IPR001789">
    <property type="entry name" value="Sig_transdc_resp-reg_receiver"/>
</dbReference>
<evidence type="ECO:0000259" key="16">
    <source>
        <dbReference type="PROSITE" id="PS50110"/>
    </source>
</evidence>
<dbReference type="SUPFAM" id="SSF47384">
    <property type="entry name" value="Homodimeric domain of signal transducing histidine kinase"/>
    <property type="match status" value="1"/>
</dbReference>
<dbReference type="GO" id="GO:0005524">
    <property type="term" value="F:ATP binding"/>
    <property type="evidence" value="ECO:0007669"/>
    <property type="project" value="UniProtKB-KW"/>
</dbReference>
<dbReference type="CDD" id="cd06225">
    <property type="entry name" value="HAMP"/>
    <property type="match status" value="1"/>
</dbReference>
<dbReference type="CDD" id="cd00082">
    <property type="entry name" value="HisKA"/>
    <property type="match status" value="1"/>
</dbReference>